<accession>A0A8J5TGS7</accession>
<dbReference type="OrthoDB" id="6372207at2759"/>
<sequence length="334" mass="36360">MNVASLPLVGHLYLPLLLTSLIVGLIILILLDKRKNEGKERVLGKNYTTVSPVNNGVCGGEKSPGDTVTPCDPETENPSAHPREQIGRGKVIVSHSDHDKPSTHKVEDLLESTSGCSSSEEDTTRPKRKVSHTRKHSCSGAKTCSNKKTVSEVIIVADISDDQLRVSSEDLAERFTTGGLTCTTRASLEVQQSLLNTEPSQLSLFLVTSYDKCERLLDTVLKIRETSDSTLVFTYSILCLTETSSRDICESAERLSVALSDLGGTRWLPLTCITYTGYTQNSSVLSSCQYTKKVLDKIKKISKKCCGTSCSSKMEVDIEDLAASLLPIVTPVKT</sequence>
<feature type="transmembrane region" description="Helical" evidence="2">
    <location>
        <begin position="12"/>
        <end position="31"/>
    </location>
</feature>
<gene>
    <name evidence="3" type="ORF">Hamer_G015213</name>
</gene>
<evidence type="ECO:0000313" key="3">
    <source>
        <dbReference type="EMBL" id="KAG7175004.1"/>
    </source>
</evidence>
<keyword evidence="2" id="KW-0472">Membrane</keyword>
<evidence type="ECO:0000313" key="4">
    <source>
        <dbReference type="Proteomes" id="UP000747542"/>
    </source>
</evidence>
<feature type="compositionally biased region" description="Basic residues" evidence="1">
    <location>
        <begin position="126"/>
        <end position="136"/>
    </location>
</feature>
<keyword evidence="4" id="KW-1185">Reference proteome</keyword>
<organism evidence="3 4">
    <name type="scientific">Homarus americanus</name>
    <name type="common">American lobster</name>
    <dbReference type="NCBI Taxonomy" id="6706"/>
    <lineage>
        <taxon>Eukaryota</taxon>
        <taxon>Metazoa</taxon>
        <taxon>Ecdysozoa</taxon>
        <taxon>Arthropoda</taxon>
        <taxon>Crustacea</taxon>
        <taxon>Multicrustacea</taxon>
        <taxon>Malacostraca</taxon>
        <taxon>Eumalacostraca</taxon>
        <taxon>Eucarida</taxon>
        <taxon>Decapoda</taxon>
        <taxon>Pleocyemata</taxon>
        <taxon>Astacidea</taxon>
        <taxon>Nephropoidea</taxon>
        <taxon>Nephropidae</taxon>
        <taxon>Homarus</taxon>
    </lineage>
</organism>
<comment type="caution">
    <text evidence="3">The sequence shown here is derived from an EMBL/GenBank/DDBJ whole genome shotgun (WGS) entry which is preliminary data.</text>
</comment>
<keyword evidence="2" id="KW-1133">Transmembrane helix</keyword>
<reference evidence="3" key="1">
    <citation type="journal article" date="2021" name="Sci. Adv.">
        <title>The American lobster genome reveals insights on longevity, neural, and immune adaptations.</title>
        <authorList>
            <person name="Polinski J.M."/>
            <person name="Zimin A.V."/>
            <person name="Clark K.F."/>
            <person name="Kohn A.B."/>
            <person name="Sadowski N."/>
            <person name="Timp W."/>
            <person name="Ptitsyn A."/>
            <person name="Khanna P."/>
            <person name="Romanova D.Y."/>
            <person name="Williams P."/>
            <person name="Greenwood S.J."/>
            <person name="Moroz L.L."/>
            <person name="Walt D.R."/>
            <person name="Bodnar A.G."/>
        </authorList>
    </citation>
    <scope>NUCLEOTIDE SEQUENCE</scope>
    <source>
        <strain evidence="3">GMGI-L3</strain>
    </source>
</reference>
<feature type="region of interest" description="Disordered" evidence="1">
    <location>
        <begin position="57"/>
        <end position="136"/>
    </location>
</feature>
<name>A0A8J5TGS7_HOMAM</name>
<evidence type="ECO:0000256" key="2">
    <source>
        <dbReference type="SAM" id="Phobius"/>
    </source>
</evidence>
<dbReference type="Proteomes" id="UP000747542">
    <property type="component" value="Unassembled WGS sequence"/>
</dbReference>
<keyword evidence="2" id="KW-0812">Transmembrane</keyword>
<feature type="compositionally biased region" description="Basic and acidic residues" evidence="1">
    <location>
        <begin position="95"/>
        <end position="108"/>
    </location>
</feature>
<proteinExistence type="predicted"/>
<dbReference type="AlphaFoldDB" id="A0A8J5TGS7"/>
<protein>
    <submittedName>
        <fullName evidence="3">Uncharacterized protein</fullName>
    </submittedName>
</protein>
<evidence type="ECO:0000256" key="1">
    <source>
        <dbReference type="SAM" id="MobiDB-lite"/>
    </source>
</evidence>
<dbReference type="EMBL" id="JAHLQT010006356">
    <property type="protein sequence ID" value="KAG7175004.1"/>
    <property type="molecule type" value="Genomic_DNA"/>
</dbReference>